<keyword evidence="1" id="KW-0812">Transmembrane</keyword>
<evidence type="ECO:0000313" key="2">
    <source>
        <dbReference type="EMBL" id="ETI90819.1"/>
    </source>
</evidence>
<feature type="non-terminal residue" evidence="2">
    <location>
        <position position="1"/>
    </location>
</feature>
<evidence type="ECO:0000256" key="1">
    <source>
        <dbReference type="SAM" id="Phobius"/>
    </source>
</evidence>
<evidence type="ECO:0000313" key="3">
    <source>
        <dbReference type="Proteomes" id="UP000018840"/>
    </source>
</evidence>
<sequence>ISSISTNPSSVKTNVPSTKQPFLVILHFTFLYVEEFFNLFLKDFSF</sequence>
<gene>
    <name evidence="2" type="ORF">Q612_NSC00034G0001</name>
</gene>
<dbReference type="EMBL" id="AZMC01000034">
    <property type="protein sequence ID" value="ETI90819.1"/>
    <property type="molecule type" value="Genomic_DNA"/>
</dbReference>
<protein>
    <submittedName>
        <fullName evidence="2">Uncharacterized protein</fullName>
    </submittedName>
</protein>
<name>W1UDP5_9FIRM</name>
<dbReference type="Proteomes" id="UP000018840">
    <property type="component" value="Unassembled WGS sequence"/>
</dbReference>
<dbReference type="AlphaFoldDB" id="W1UDP5"/>
<organism evidence="2 3">
    <name type="scientific">Negativicoccus succinicivorans DORA_17_25</name>
    <dbReference type="NCBI Taxonomy" id="1403945"/>
    <lineage>
        <taxon>Bacteria</taxon>
        <taxon>Bacillati</taxon>
        <taxon>Bacillota</taxon>
        <taxon>Negativicutes</taxon>
        <taxon>Veillonellales</taxon>
        <taxon>Veillonellaceae</taxon>
        <taxon>Negativicoccus</taxon>
    </lineage>
</organism>
<reference evidence="2 3" key="1">
    <citation type="submission" date="2013-12" db="EMBL/GenBank/DDBJ databases">
        <title>A Varibaculum cambriense genome reconstructed from a premature infant gut community with otherwise low bacterial novelty that shifts toward anaerobic metabolism during the third week of life.</title>
        <authorList>
            <person name="Brown C.T."/>
            <person name="Sharon I."/>
            <person name="Thomas B.C."/>
            <person name="Castelle C.J."/>
            <person name="Morowitz M.J."/>
            <person name="Banfield J.F."/>
        </authorList>
    </citation>
    <scope>NUCLEOTIDE SEQUENCE [LARGE SCALE GENOMIC DNA]</scope>
    <source>
        <strain evidence="3">DORA_17_25</strain>
    </source>
</reference>
<proteinExistence type="predicted"/>
<feature type="transmembrane region" description="Helical" evidence="1">
    <location>
        <begin position="20"/>
        <end position="41"/>
    </location>
</feature>
<accession>W1UDP5</accession>
<comment type="caution">
    <text evidence="2">The sequence shown here is derived from an EMBL/GenBank/DDBJ whole genome shotgun (WGS) entry which is preliminary data.</text>
</comment>
<keyword evidence="1" id="KW-0472">Membrane</keyword>
<keyword evidence="1" id="KW-1133">Transmembrane helix</keyword>